<dbReference type="InterPro" id="IPR040285">
    <property type="entry name" value="ProX/PRXD1"/>
</dbReference>
<keyword evidence="4" id="KW-1185">Reference proteome</keyword>
<proteinExistence type="predicted"/>
<comment type="caution">
    <text evidence="3">The sequence shown here is derived from an EMBL/GenBank/DDBJ whole genome shotgun (WGS) entry which is preliminary data.</text>
</comment>
<dbReference type="EMBL" id="BKCP01005405">
    <property type="protein sequence ID" value="GER37752.1"/>
    <property type="molecule type" value="Genomic_DNA"/>
</dbReference>
<feature type="compositionally biased region" description="Pro residues" evidence="1">
    <location>
        <begin position="1"/>
        <end position="11"/>
    </location>
</feature>
<dbReference type="GO" id="GO:0004812">
    <property type="term" value="F:aminoacyl-tRNA ligase activity"/>
    <property type="evidence" value="ECO:0007669"/>
    <property type="project" value="UniProtKB-KW"/>
</dbReference>
<dbReference type="PANTHER" id="PTHR31423:SF3">
    <property type="entry name" value="PROLYL-TRNA SYNTHETASE ASSOCIATED DOMAIN-CONTAINING PROTEIN 1-RELATED"/>
    <property type="match status" value="1"/>
</dbReference>
<feature type="region of interest" description="Disordered" evidence="1">
    <location>
        <begin position="1"/>
        <end position="79"/>
    </location>
</feature>
<keyword evidence="2" id="KW-0812">Transmembrane</keyword>
<gene>
    <name evidence="3" type="ORF">STAS_14171</name>
</gene>
<evidence type="ECO:0000256" key="1">
    <source>
        <dbReference type="SAM" id="MobiDB-lite"/>
    </source>
</evidence>
<feature type="transmembrane region" description="Helical" evidence="2">
    <location>
        <begin position="112"/>
        <end position="133"/>
    </location>
</feature>
<keyword evidence="3" id="KW-0436">Ligase</keyword>
<keyword evidence="2" id="KW-0472">Membrane</keyword>
<sequence length="391" mass="42326">MVPNDSLPPSPTGGGPDVSPNNSDPAARNPSRSPPAAGGPPLNSTQSPAISGGHRLPPTPPISMDTRTPKPSPSTARTLTAAKRRRMRWTILAALTYIAYICTLLARDGHVSMSATLLTLFSLAYFVILFLLLCSSPVPLIELGEFVGILAAILNANTAKLGWDIVLINLLFVNMMAMFNAAVIFVKDFDLANIGLSVFASVLLFAAKMHDKSWVPFIAVSVTFYMHWTCSVELAQDFMANIKVPEFPEALLASFGVAAGVRGMTRGLHEPLLRPQQESSGGRAPHEAPGGTRVPDFPEALLTALGVAGGVRGTTRHQIGFSQFEHPVALTVEAQAKHVGQLKGGLSKNLFLKLNLPTPQRKLIEFCILLVGKFRIFVFMIFFCVFQFFFR</sequence>
<feature type="region of interest" description="Disordered" evidence="1">
    <location>
        <begin position="273"/>
        <end position="293"/>
    </location>
</feature>
<name>A0A5A7PYX2_STRAF</name>
<feature type="transmembrane region" description="Helical" evidence="2">
    <location>
        <begin position="87"/>
        <end position="106"/>
    </location>
</feature>
<dbReference type="PANTHER" id="PTHR31423">
    <property type="entry name" value="YBAK DOMAIN-CONTAINING PROTEIN"/>
    <property type="match status" value="1"/>
</dbReference>
<evidence type="ECO:0000313" key="4">
    <source>
        <dbReference type="Proteomes" id="UP000325081"/>
    </source>
</evidence>
<feature type="transmembrane region" description="Helical" evidence="2">
    <location>
        <begin position="165"/>
        <end position="186"/>
    </location>
</feature>
<evidence type="ECO:0000313" key="3">
    <source>
        <dbReference type="EMBL" id="GER37752.1"/>
    </source>
</evidence>
<keyword evidence="3" id="KW-0030">Aminoacyl-tRNA synthetase</keyword>
<protein>
    <submittedName>
        <fullName evidence="3">Prolyl-tRNA synthetase associated domain-containing protein 1</fullName>
    </submittedName>
</protein>
<dbReference type="Proteomes" id="UP000325081">
    <property type="component" value="Unassembled WGS sequence"/>
</dbReference>
<dbReference type="OrthoDB" id="424586at2759"/>
<accession>A0A5A7PYX2</accession>
<organism evidence="3 4">
    <name type="scientific">Striga asiatica</name>
    <name type="common">Asiatic witchweed</name>
    <name type="synonym">Buchnera asiatica</name>
    <dbReference type="NCBI Taxonomy" id="4170"/>
    <lineage>
        <taxon>Eukaryota</taxon>
        <taxon>Viridiplantae</taxon>
        <taxon>Streptophyta</taxon>
        <taxon>Embryophyta</taxon>
        <taxon>Tracheophyta</taxon>
        <taxon>Spermatophyta</taxon>
        <taxon>Magnoliopsida</taxon>
        <taxon>eudicotyledons</taxon>
        <taxon>Gunneridae</taxon>
        <taxon>Pentapetalae</taxon>
        <taxon>asterids</taxon>
        <taxon>lamiids</taxon>
        <taxon>Lamiales</taxon>
        <taxon>Orobanchaceae</taxon>
        <taxon>Buchnereae</taxon>
        <taxon>Striga</taxon>
    </lineage>
</organism>
<keyword evidence="2" id="KW-1133">Transmembrane helix</keyword>
<feature type="transmembrane region" description="Helical" evidence="2">
    <location>
        <begin position="363"/>
        <end position="390"/>
    </location>
</feature>
<dbReference type="AlphaFoldDB" id="A0A5A7PYX2"/>
<evidence type="ECO:0000256" key="2">
    <source>
        <dbReference type="SAM" id="Phobius"/>
    </source>
</evidence>
<reference evidence="4" key="1">
    <citation type="journal article" date="2019" name="Curr. Biol.">
        <title>Genome Sequence of Striga asiatica Provides Insight into the Evolution of Plant Parasitism.</title>
        <authorList>
            <person name="Yoshida S."/>
            <person name="Kim S."/>
            <person name="Wafula E.K."/>
            <person name="Tanskanen J."/>
            <person name="Kim Y.M."/>
            <person name="Honaas L."/>
            <person name="Yang Z."/>
            <person name="Spallek T."/>
            <person name="Conn C.E."/>
            <person name="Ichihashi Y."/>
            <person name="Cheong K."/>
            <person name="Cui S."/>
            <person name="Der J.P."/>
            <person name="Gundlach H."/>
            <person name="Jiao Y."/>
            <person name="Hori C."/>
            <person name="Ishida J.K."/>
            <person name="Kasahara H."/>
            <person name="Kiba T."/>
            <person name="Kim M.S."/>
            <person name="Koo N."/>
            <person name="Laohavisit A."/>
            <person name="Lee Y.H."/>
            <person name="Lumba S."/>
            <person name="McCourt P."/>
            <person name="Mortimer J.C."/>
            <person name="Mutuku J.M."/>
            <person name="Nomura T."/>
            <person name="Sasaki-Sekimoto Y."/>
            <person name="Seto Y."/>
            <person name="Wang Y."/>
            <person name="Wakatake T."/>
            <person name="Sakakibara H."/>
            <person name="Demura T."/>
            <person name="Yamaguchi S."/>
            <person name="Yoneyama K."/>
            <person name="Manabe R.I."/>
            <person name="Nelson D.C."/>
            <person name="Schulman A.H."/>
            <person name="Timko M.P."/>
            <person name="dePamphilis C.W."/>
            <person name="Choi D."/>
            <person name="Shirasu K."/>
        </authorList>
    </citation>
    <scope>NUCLEOTIDE SEQUENCE [LARGE SCALE GENOMIC DNA]</scope>
    <source>
        <strain evidence="4">cv. UVA1</strain>
    </source>
</reference>
<feature type="compositionally biased region" description="Low complexity" evidence="1">
    <location>
        <begin position="25"/>
        <end position="41"/>
    </location>
</feature>